<protein>
    <recommendedName>
        <fullName evidence="3">Rad50/SbcC-type AAA domain-containing protein</fullName>
    </recommendedName>
</protein>
<evidence type="ECO:0000256" key="2">
    <source>
        <dbReference type="SAM" id="MobiDB-lite"/>
    </source>
</evidence>
<accession>A0A119CUA1</accession>
<dbReference type="SUPFAM" id="SSF52540">
    <property type="entry name" value="P-loop containing nucleoside triphosphate hydrolases"/>
    <property type="match status" value="1"/>
</dbReference>
<dbReference type="Pfam" id="PF13476">
    <property type="entry name" value="AAA_23"/>
    <property type="match status" value="1"/>
</dbReference>
<dbReference type="GO" id="GO:0016887">
    <property type="term" value="F:ATP hydrolysis activity"/>
    <property type="evidence" value="ECO:0007669"/>
    <property type="project" value="InterPro"/>
</dbReference>
<dbReference type="EMBL" id="LDUG01000053">
    <property type="protein sequence ID" value="KVW92763.1"/>
    <property type="molecule type" value="Genomic_DNA"/>
</dbReference>
<organism evidence="4 5">
    <name type="scientific">Thiobacillus denitrificans</name>
    <dbReference type="NCBI Taxonomy" id="36861"/>
    <lineage>
        <taxon>Bacteria</taxon>
        <taxon>Pseudomonadati</taxon>
        <taxon>Pseudomonadota</taxon>
        <taxon>Betaproteobacteria</taxon>
        <taxon>Nitrosomonadales</taxon>
        <taxon>Thiobacillaceae</taxon>
        <taxon>Thiobacillus</taxon>
    </lineage>
</organism>
<dbReference type="Proteomes" id="UP000064243">
    <property type="component" value="Unassembled WGS sequence"/>
</dbReference>
<feature type="region of interest" description="Disordered" evidence="2">
    <location>
        <begin position="225"/>
        <end position="256"/>
    </location>
</feature>
<evidence type="ECO:0000259" key="3">
    <source>
        <dbReference type="Pfam" id="PF13476"/>
    </source>
</evidence>
<dbReference type="OrthoDB" id="9795626at2"/>
<dbReference type="PANTHER" id="PTHR32182">
    <property type="entry name" value="DNA REPLICATION AND REPAIR PROTEIN RECF"/>
    <property type="match status" value="1"/>
</dbReference>
<dbReference type="InterPro" id="IPR017599">
    <property type="entry name" value="DNA_S_DndD"/>
</dbReference>
<dbReference type="InterPro" id="IPR038729">
    <property type="entry name" value="Rad50/SbcC_AAA"/>
</dbReference>
<sequence>MWLSRVELLNFKSYRQQVFTFPQPGSGKNLVLIGGINGYGKTTLLEALYVGLYGEEAFKHKALDSAGLKAKSYGSFLEVAFHRLAPNNGDDRMEVQVEFTREDGGALRVTRKWFFNGRGKYNDQKVIVETCAQTGAWMHRAEDELPELLESYATPPWLAPFFFFDGEKIAGLADEDRTGWVLSGLENLLGVKLVKELREQLTAYIDKKLREAGGVDEQRIEQMKNTLEKDKSKESALRESMAELRQRHGNAKDERDRFSNQLAGLAQGSDARTVAEVAQSRSRAEAEVAKSWKRLRDLYAGPLPLQLIRRELQDSLANTLEREDSLSEWEQSKSRMQPNWEKFRNTFFSSPWIGGLCHLPGARDSLDKTLSEAWESLHYPRPENCSDTVWHSYLQSNERRKLEDMRAKSQVSSAQLRQALEAFQHAKAEEWRLRQELIALEGVGGDDKAQQIETLKLEMKEAQDQYDELGRQLNTHENELTALLAEIKNQDSVYERERKKLAAGHPERQAAGEAEKVVEMIDSLLPALFNLKLQALSEAVTRIFRALHHKDQIARIDISREGRTTLYSHDGTEINLPKSSGESQLFVLALVGALAEVTGYRVPMIIDTPLARLSETHCQNLLRYWTSDPERQVILLAQDKEISAQDYVGLNGSVNKTYLLRHKQISQGVGQSEAVENAYFGEMA</sequence>
<evidence type="ECO:0000256" key="1">
    <source>
        <dbReference type="SAM" id="Coils"/>
    </source>
</evidence>
<dbReference type="GO" id="GO:0000731">
    <property type="term" value="P:DNA synthesis involved in DNA repair"/>
    <property type="evidence" value="ECO:0007669"/>
    <property type="project" value="TreeGrafter"/>
</dbReference>
<name>A0A119CUA1_THIDE</name>
<keyword evidence="1" id="KW-0175">Coiled coil</keyword>
<gene>
    <name evidence="4" type="ORF">ABW22_15450</name>
</gene>
<dbReference type="NCBIfam" id="TIGR03185">
    <property type="entry name" value="DNA_S_dndD"/>
    <property type="match status" value="1"/>
</dbReference>
<feature type="coiled-coil region" evidence="1">
    <location>
        <begin position="445"/>
        <end position="493"/>
    </location>
</feature>
<dbReference type="RefSeq" id="WP_059758888.1">
    <property type="nucleotide sequence ID" value="NZ_LDUG01000053.1"/>
</dbReference>
<dbReference type="PATRIC" id="fig|36861.3.peg.2942"/>
<keyword evidence="5" id="KW-1185">Reference proteome</keyword>
<evidence type="ECO:0000313" key="4">
    <source>
        <dbReference type="EMBL" id="KVW92763.1"/>
    </source>
</evidence>
<dbReference type="AlphaFoldDB" id="A0A119CUA1"/>
<evidence type="ECO:0000313" key="5">
    <source>
        <dbReference type="Proteomes" id="UP000064243"/>
    </source>
</evidence>
<comment type="caution">
    <text evidence="4">The sequence shown here is derived from an EMBL/GenBank/DDBJ whole genome shotgun (WGS) entry which is preliminary data.</text>
</comment>
<reference evidence="4 5" key="1">
    <citation type="journal article" date="2015" name="Appl. Environ. Microbiol.">
        <title>Aerobic and Anaerobic Thiosulfate Oxidation by a Cold-Adapted, Subglacial Chemoautotroph.</title>
        <authorList>
            <person name="Harrold Z.R."/>
            <person name="Skidmore M.L."/>
            <person name="Hamilton T.L."/>
            <person name="Desch L."/>
            <person name="Amada K."/>
            <person name="van Gelder W."/>
            <person name="Glover K."/>
            <person name="Roden E.E."/>
            <person name="Boyd E.S."/>
        </authorList>
    </citation>
    <scope>NUCLEOTIDE SEQUENCE [LARGE SCALE GENOMIC DNA]</scope>
    <source>
        <strain evidence="4 5">RG</strain>
    </source>
</reference>
<proteinExistence type="predicted"/>
<dbReference type="GO" id="GO:0006302">
    <property type="term" value="P:double-strand break repair"/>
    <property type="evidence" value="ECO:0007669"/>
    <property type="project" value="InterPro"/>
</dbReference>
<feature type="domain" description="Rad50/SbcC-type AAA" evidence="3">
    <location>
        <begin position="5"/>
        <end position="246"/>
    </location>
</feature>
<dbReference type="PANTHER" id="PTHR32182:SF0">
    <property type="entry name" value="DNA REPLICATION AND REPAIR PROTEIN RECF"/>
    <property type="match status" value="1"/>
</dbReference>
<dbReference type="InterPro" id="IPR027417">
    <property type="entry name" value="P-loop_NTPase"/>
</dbReference>
<dbReference type="Gene3D" id="3.40.50.300">
    <property type="entry name" value="P-loop containing nucleotide triphosphate hydrolases"/>
    <property type="match status" value="2"/>
</dbReference>